<dbReference type="PANTHER" id="PTHR43673">
    <property type="entry name" value="NAD(P)H NITROREDUCTASE YDGI-RELATED"/>
    <property type="match status" value="1"/>
</dbReference>
<evidence type="ECO:0000259" key="3">
    <source>
        <dbReference type="Pfam" id="PF00881"/>
    </source>
</evidence>
<dbReference type="InterPro" id="IPR000415">
    <property type="entry name" value="Nitroreductase-like"/>
</dbReference>
<dbReference type="SUPFAM" id="SSF55469">
    <property type="entry name" value="FMN-dependent nitroreductase-like"/>
    <property type="match status" value="1"/>
</dbReference>
<evidence type="ECO:0000313" key="4">
    <source>
        <dbReference type="EMBL" id="MFD2904303.1"/>
    </source>
</evidence>
<comment type="similarity">
    <text evidence="1">Belongs to the nitroreductase family.</text>
</comment>
<keyword evidence="5" id="KW-1185">Reference proteome</keyword>
<evidence type="ECO:0000256" key="2">
    <source>
        <dbReference type="ARBA" id="ARBA00023002"/>
    </source>
</evidence>
<dbReference type="Pfam" id="PF00881">
    <property type="entry name" value="Nitroreductase"/>
    <property type="match status" value="1"/>
</dbReference>
<accession>A0ABW5YV30</accession>
<gene>
    <name evidence="4" type="ORF">ACFS6I_10235</name>
</gene>
<sequence length="201" mass="22962">MMSFLDLAKRRYATKKYDNVKKVSAEQIEELKEIVRLSPSSINSQPWKFTFVTNEVVKRELASKSYMNENSVNDVGLLVVFSVMDDIEHFEQRNISILPELWRTAFYEPIIKSNGDIATKSWMENQVYLSLGYFLSACISMGLDATPMEGIDRNAYKEILAHDGFSPLFAVTVGYADKTDWAHPTALPKSRFELDEVVQSI</sequence>
<protein>
    <submittedName>
        <fullName evidence="4">Nitroreductase family protein</fullName>
    </submittedName>
</protein>
<dbReference type="PANTHER" id="PTHR43673:SF10">
    <property type="entry name" value="NADH DEHYDROGENASE_NAD(P)H NITROREDUCTASE XCC3605-RELATED"/>
    <property type="match status" value="1"/>
</dbReference>
<name>A0ABW5YV30_9SPHI</name>
<dbReference type="RefSeq" id="WP_380920186.1">
    <property type="nucleotide sequence ID" value="NZ_JBHUPE010000004.1"/>
</dbReference>
<keyword evidence="2" id="KW-0560">Oxidoreductase</keyword>
<dbReference type="Gene3D" id="3.40.109.10">
    <property type="entry name" value="NADH Oxidase"/>
    <property type="match status" value="1"/>
</dbReference>
<feature type="domain" description="Nitroreductase" evidence="3">
    <location>
        <begin position="9"/>
        <end position="175"/>
    </location>
</feature>
<organism evidence="4 5">
    <name type="scientific">Sphingobacterium anhuiense</name>
    <dbReference type="NCBI Taxonomy" id="493780"/>
    <lineage>
        <taxon>Bacteria</taxon>
        <taxon>Pseudomonadati</taxon>
        <taxon>Bacteroidota</taxon>
        <taxon>Sphingobacteriia</taxon>
        <taxon>Sphingobacteriales</taxon>
        <taxon>Sphingobacteriaceae</taxon>
        <taxon>Sphingobacterium</taxon>
    </lineage>
</organism>
<reference evidence="5" key="1">
    <citation type="journal article" date="2019" name="Int. J. Syst. Evol. Microbiol.">
        <title>The Global Catalogue of Microorganisms (GCM) 10K type strain sequencing project: providing services to taxonomists for standard genome sequencing and annotation.</title>
        <authorList>
            <consortium name="The Broad Institute Genomics Platform"/>
            <consortium name="The Broad Institute Genome Sequencing Center for Infectious Disease"/>
            <person name="Wu L."/>
            <person name="Ma J."/>
        </authorList>
    </citation>
    <scope>NUCLEOTIDE SEQUENCE [LARGE SCALE GENOMIC DNA]</scope>
    <source>
        <strain evidence="5">KCTC 22209</strain>
    </source>
</reference>
<dbReference type="EMBL" id="JBHUPE010000004">
    <property type="protein sequence ID" value="MFD2904303.1"/>
    <property type="molecule type" value="Genomic_DNA"/>
</dbReference>
<dbReference type="InterPro" id="IPR029479">
    <property type="entry name" value="Nitroreductase"/>
</dbReference>
<comment type="caution">
    <text evidence="4">The sequence shown here is derived from an EMBL/GenBank/DDBJ whole genome shotgun (WGS) entry which is preliminary data.</text>
</comment>
<evidence type="ECO:0000313" key="5">
    <source>
        <dbReference type="Proteomes" id="UP001597509"/>
    </source>
</evidence>
<proteinExistence type="inferred from homology"/>
<evidence type="ECO:0000256" key="1">
    <source>
        <dbReference type="ARBA" id="ARBA00007118"/>
    </source>
</evidence>
<dbReference type="Proteomes" id="UP001597509">
    <property type="component" value="Unassembled WGS sequence"/>
</dbReference>